<evidence type="ECO:0000313" key="6">
    <source>
        <dbReference type="Proteomes" id="UP000186817"/>
    </source>
</evidence>
<dbReference type="Proteomes" id="UP000186817">
    <property type="component" value="Unassembled WGS sequence"/>
</dbReference>
<dbReference type="EMBL" id="LSRX01000053">
    <property type="protein sequence ID" value="OLQ11861.1"/>
    <property type="molecule type" value="Genomic_DNA"/>
</dbReference>
<feature type="repeat" description="ANK" evidence="3">
    <location>
        <begin position="146"/>
        <end position="182"/>
    </location>
</feature>
<protein>
    <submittedName>
        <fullName evidence="5">Ankyrin repeat and protein kinase domain-containing protein 1</fullName>
    </submittedName>
</protein>
<evidence type="ECO:0000256" key="4">
    <source>
        <dbReference type="PROSITE-ProRule" id="PRU00221"/>
    </source>
</evidence>
<organism evidence="5 6">
    <name type="scientific">Symbiodinium microadriaticum</name>
    <name type="common">Dinoflagellate</name>
    <name type="synonym">Zooxanthella microadriatica</name>
    <dbReference type="NCBI Taxonomy" id="2951"/>
    <lineage>
        <taxon>Eukaryota</taxon>
        <taxon>Sar</taxon>
        <taxon>Alveolata</taxon>
        <taxon>Dinophyceae</taxon>
        <taxon>Suessiales</taxon>
        <taxon>Symbiodiniaceae</taxon>
        <taxon>Symbiodinium</taxon>
    </lineage>
</organism>
<dbReference type="Gene3D" id="2.130.10.10">
    <property type="entry name" value="YVTN repeat-like/Quinoprotein amine dehydrogenase"/>
    <property type="match status" value="1"/>
</dbReference>
<dbReference type="PANTHER" id="PTHR24171:SF9">
    <property type="entry name" value="ANKYRIN REPEAT DOMAIN-CONTAINING PROTEIN 39"/>
    <property type="match status" value="1"/>
</dbReference>
<comment type="caution">
    <text evidence="5">The sequence shown here is derived from an EMBL/GenBank/DDBJ whole genome shotgun (WGS) entry which is preliminary data.</text>
</comment>
<dbReference type="Pfam" id="PF00400">
    <property type="entry name" value="WD40"/>
    <property type="match status" value="1"/>
</dbReference>
<dbReference type="Gene3D" id="2.130.10.30">
    <property type="entry name" value="Regulator of chromosome condensation 1/beta-lactamase-inhibitor protein II"/>
    <property type="match status" value="2"/>
</dbReference>
<keyword evidence="5" id="KW-0808">Transferase</keyword>
<dbReference type="GO" id="GO:0016301">
    <property type="term" value="F:kinase activity"/>
    <property type="evidence" value="ECO:0007669"/>
    <property type="project" value="UniProtKB-KW"/>
</dbReference>
<dbReference type="PANTHER" id="PTHR24171">
    <property type="entry name" value="ANKYRIN REPEAT DOMAIN-CONTAINING PROTEIN 39-RELATED"/>
    <property type="match status" value="1"/>
</dbReference>
<feature type="repeat" description="ANK" evidence="3">
    <location>
        <begin position="183"/>
        <end position="215"/>
    </location>
</feature>
<proteinExistence type="predicted"/>
<dbReference type="OrthoDB" id="10290062at2759"/>
<keyword evidence="4" id="KW-0853">WD repeat</keyword>
<evidence type="ECO:0000256" key="3">
    <source>
        <dbReference type="PROSITE-ProRule" id="PRU00023"/>
    </source>
</evidence>
<dbReference type="InterPro" id="IPR002110">
    <property type="entry name" value="Ankyrin_rpt"/>
</dbReference>
<dbReference type="InterPro" id="IPR036770">
    <property type="entry name" value="Ankyrin_rpt-contain_sf"/>
</dbReference>
<dbReference type="SUPFAM" id="SSF50978">
    <property type="entry name" value="WD40 repeat-like"/>
    <property type="match status" value="1"/>
</dbReference>
<gene>
    <name evidence="5" type="primary">ANKK1</name>
    <name evidence="5" type="ORF">AK812_SmicGene4313</name>
</gene>
<dbReference type="Pfam" id="PF12796">
    <property type="entry name" value="Ank_2"/>
    <property type="match status" value="3"/>
</dbReference>
<dbReference type="SMART" id="SM00248">
    <property type="entry name" value="ANK"/>
    <property type="match status" value="8"/>
</dbReference>
<sequence length="1237" mass="131647">MRARYGNMSHQELLAVHEAVFDTAFPTSFVRGLKRHLGRLLDLPRFQQRLTSGGEILEDTLPLLGRLPAEVQFLIVSHVPDALGESFAFDRSAAKVERWLQQPVSPNSLVNERGQSPLWVAASRGDSESVELLLEAEADVNHSNREGATPLVVAARTSAGEDTDDVVTLLLEARADLEQRDEKKQSPLWIAVKNGCVETATCLAHAGANVNKPDESSSRRHTRLQNGDSLTLHITRVKVQASGFAFAAILGDGSVVTWGNPVFGGHSSAVQDKLKNVQQIQASAYNFAAILADGSIVTWGMASDGADSSAVQDQLKNVQQIQASFGDFAAILGDGSVVTWGDAACGGDSSAVQDQLNNVQQIQASGRAFAAILADGSVVTWGDAANCSAVQDQLKNVQQIQASFGAFAAILGNGSVVTWGRAASGGDSSAVQDQLKNVQQIQGSDRAFAAILAYGSVVTWGSAAHGGDSSAVQDQLKNVQQIRACQSDQLNNVQQIQASAILADGSVVTWGDAAGGGDSSAVQDQLKNVQQIQASGSAFAAILGDGSVVTWGSAIYGGGSSAVQDRLKNVQQIQASFGAFAAILADGSVVTWGDAANGADSSAVQDLLKQPPIMTAVSDGCLDVLEVLLDARADVNQVDYRGYTALHQAALEDSPDAVRRLAAARADLNQTDFVGRAPMSVAAIEGHMDSLEALVGHGAVIDVADNAEKDTPLHFAARAGQEEVVQRLLARRADANRRNQEGRTPLEVAAHSRGPWQLPTRFRKSSPVHEGIVQLFHEAAEGWSLHRPSACQLPPPAKREKRSSVVSGYPPKLFATFGREDVSVYYAVSAVTTSPSAKFILDVADCREKAYSRMPLLATPSETHGVSGFKITKMSKQENGDRLGGVILIGCGVAARCCRWLQTLSTVCHLSACICASAQISGCMVQDHRNSDAGSLPRLPSSQNIDIRGADLPDCCEARDEDAVAHDNRNGTRASVETCVSRLLAMTDLWHDQPRAWKSNISSTSDMIAGDVIVVVVVWLSCFSNAVSCITFTMDGQYLVSGTGSGDIKVWDSTTWAEAAKLRGARRAEPKEVAISPSQRWVVVCYSSVLHIFQCGAPWQLVHSRPVVVDGLKEQPEWCCVAFSHLGRPMSEVNHPAGQAGQDNHLAAFSNCNICLMDYSGGWNDDARCALATLEDQRPSPEDAIADADELAGLIICGFSEGLMQVWNAFSLTLEKTLNSHDAAVNSIAASCLVFVE</sequence>
<dbReference type="AlphaFoldDB" id="A0A1Q9EWR1"/>
<dbReference type="PROSITE" id="PS50088">
    <property type="entry name" value="ANK_REPEAT"/>
    <property type="match status" value="7"/>
</dbReference>
<keyword evidence="5" id="KW-0418">Kinase</keyword>
<dbReference type="PROSITE" id="PS50294">
    <property type="entry name" value="WD_REPEATS_REGION"/>
    <property type="match status" value="1"/>
</dbReference>
<evidence type="ECO:0000256" key="1">
    <source>
        <dbReference type="ARBA" id="ARBA00022737"/>
    </source>
</evidence>
<name>A0A1Q9EWR1_SYMMI</name>
<dbReference type="PROSITE" id="PS50082">
    <property type="entry name" value="WD_REPEATS_2"/>
    <property type="match status" value="1"/>
</dbReference>
<reference evidence="5 6" key="1">
    <citation type="submission" date="2016-02" db="EMBL/GenBank/DDBJ databases">
        <title>Genome analysis of coral dinoflagellate symbionts highlights evolutionary adaptations to a symbiotic lifestyle.</title>
        <authorList>
            <person name="Aranda M."/>
            <person name="Li Y."/>
            <person name="Liew Y.J."/>
            <person name="Baumgarten S."/>
            <person name="Simakov O."/>
            <person name="Wilson M."/>
            <person name="Piel J."/>
            <person name="Ashoor H."/>
            <person name="Bougouffa S."/>
            <person name="Bajic V.B."/>
            <person name="Ryu T."/>
            <person name="Ravasi T."/>
            <person name="Bayer T."/>
            <person name="Micklem G."/>
            <person name="Kim H."/>
            <person name="Bhak J."/>
            <person name="Lajeunesse T.C."/>
            <person name="Voolstra C.R."/>
        </authorList>
    </citation>
    <scope>NUCLEOTIDE SEQUENCE [LARGE SCALE GENOMIC DNA]</scope>
    <source>
        <strain evidence="5 6">CCMP2467</strain>
    </source>
</reference>
<feature type="repeat" description="ANK" evidence="3">
    <location>
        <begin position="113"/>
        <end position="145"/>
    </location>
</feature>
<feature type="repeat" description="ANK" evidence="3">
    <location>
        <begin position="708"/>
        <end position="740"/>
    </location>
</feature>
<dbReference type="InterPro" id="IPR036322">
    <property type="entry name" value="WD40_repeat_dom_sf"/>
</dbReference>
<dbReference type="SMART" id="SM00320">
    <property type="entry name" value="WD40"/>
    <property type="match status" value="1"/>
</dbReference>
<evidence type="ECO:0000256" key="2">
    <source>
        <dbReference type="ARBA" id="ARBA00023043"/>
    </source>
</evidence>
<keyword evidence="6" id="KW-1185">Reference proteome</keyword>
<feature type="repeat" description="WD" evidence="4">
    <location>
        <begin position="1020"/>
        <end position="1052"/>
    </location>
</feature>
<feature type="repeat" description="ANK" evidence="3">
    <location>
        <begin position="608"/>
        <end position="640"/>
    </location>
</feature>
<keyword evidence="2 3" id="KW-0040">ANK repeat</keyword>
<dbReference type="InterPro" id="IPR001680">
    <property type="entry name" value="WD40_rpt"/>
</dbReference>
<dbReference type="SUPFAM" id="SSF48403">
    <property type="entry name" value="Ankyrin repeat"/>
    <property type="match status" value="2"/>
</dbReference>
<keyword evidence="1" id="KW-0677">Repeat</keyword>
<accession>A0A1Q9EWR1</accession>
<dbReference type="PROSITE" id="PS50297">
    <property type="entry name" value="ANK_REP_REGION"/>
    <property type="match status" value="5"/>
</dbReference>
<dbReference type="InterPro" id="IPR009091">
    <property type="entry name" value="RCC1/BLIP-II"/>
</dbReference>
<evidence type="ECO:0000313" key="5">
    <source>
        <dbReference type="EMBL" id="OLQ11861.1"/>
    </source>
</evidence>
<dbReference type="SUPFAM" id="SSF50985">
    <property type="entry name" value="RCC1/BLIP-II"/>
    <property type="match status" value="2"/>
</dbReference>
<feature type="repeat" description="ANK" evidence="3">
    <location>
        <begin position="674"/>
        <end position="706"/>
    </location>
</feature>
<dbReference type="Gene3D" id="1.25.40.20">
    <property type="entry name" value="Ankyrin repeat-containing domain"/>
    <property type="match status" value="2"/>
</dbReference>
<feature type="repeat" description="ANK" evidence="3">
    <location>
        <begin position="641"/>
        <end position="673"/>
    </location>
</feature>
<dbReference type="InterPro" id="IPR015943">
    <property type="entry name" value="WD40/YVTN_repeat-like_dom_sf"/>
</dbReference>